<evidence type="ECO:0000313" key="2">
    <source>
        <dbReference type="Proteomes" id="UP000256923"/>
    </source>
</evidence>
<proteinExistence type="predicted"/>
<reference evidence="1 2" key="1">
    <citation type="submission" date="2018-12" db="EMBL/GenBank/DDBJ databases">
        <title>Characterization and Draft Genome of Vibrio anguillarum J360 Marine Pathogen Isolated from an Outbreak in Lumpfish (Cyclopterus lumpus).</title>
        <authorList>
            <person name="Vasquez J.I."/>
            <person name="Cao T."/>
            <person name="Chakraborty S."/>
            <person name="Gnanagobal H."/>
            <person name="Wescot J."/>
            <person name="Boyce D."/>
            <person name="Santander J."/>
        </authorList>
    </citation>
    <scope>NUCLEOTIDE SEQUENCE [LARGE SCALE GENOMIC DNA]</scope>
    <source>
        <strain evidence="1 2">J360</strain>
    </source>
</reference>
<name>A0A3M7LKU5_VIBAN</name>
<dbReference type="AlphaFoldDB" id="A0A3M7LKU5"/>
<evidence type="ECO:0000313" key="1">
    <source>
        <dbReference type="EMBL" id="AZS27163.1"/>
    </source>
</evidence>
<accession>A0A3M7LKU5</accession>
<dbReference type="Proteomes" id="UP000256923">
    <property type="component" value="Chromosome 2"/>
</dbReference>
<gene>
    <name evidence="1" type="ORF">DYL72_19970</name>
</gene>
<dbReference type="EMBL" id="CP034673">
    <property type="protein sequence ID" value="AZS27163.1"/>
    <property type="molecule type" value="Genomic_DNA"/>
</dbReference>
<sequence>MAFSIEFFANYHAQEWGISSVISSLPSAFRGLGFNFTAVRFTLPFESNNVFQIRHFGASC</sequence>
<organism evidence="1 2">
    <name type="scientific">Vibrio anguillarum</name>
    <name type="common">Listonella anguillarum</name>
    <dbReference type="NCBI Taxonomy" id="55601"/>
    <lineage>
        <taxon>Bacteria</taxon>
        <taxon>Pseudomonadati</taxon>
        <taxon>Pseudomonadota</taxon>
        <taxon>Gammaproteobacteria</taxon>
        <taxon>Vibrionales</taxon>
        <taxon>Vibrionaceae</taxon>
        <taxon>Vibrio</taxon>
    </lineage>
</organism>
<protein>
    <submittedName>
        <fullName evidence="1">Uncharacterized protein</fullName>
    </submittedName>
</protein>